<dbReference type="STRING" id="1544416.Cocul_00720"/>
<dbReference type="OrthoDB" id="9792945at2"/>
<gene>
    <name evidence="7" type="ORF">Cocul_00720</name>
</gene>
<dbReference type="RefSeq" id="WP_150114329.1">
    <property type="nucleotide sequence ID" value="NZ_LKST01000001.1"/>
</dbReference>
<feature type="domain" description="NfeD-like C-terminal" evidence="6">
    <location>
        <begin position="82"/>
        <end position="141"/>
    </location>
</feature>
<evidence type="ECO:0000259" key="6">
    <source>
        <dbReference type="Pfam" id="PF01957"/>
    </source>
</evidence>
<keyword evidence="4 5" id="KW-0472">Membrane</keyword>
<dbReference type="InterPro" id="IPR012340">
    <property type="entry name" value="NA-bd_OB-fold"/>
</dbReference>
<sequence length="143" mass="14942">MEIIAWFIAALVLAGLELAVGEFTLLMLGGGALAASGVALTAAPLWGQVAAFALVSLGLLFFVKPILRRKMQVPLALDTSSEALVGHAAEVLETVHQGSGGQIRLDGSIWSAVTVDPHASYSEGEHVTVVRIDGPTAIVWKEN</sequence>
<dbReference type="EMBL" id="LKST01000001">
    <property type="protein sequence ID" value="KQB85574.1"/>
    <property type="molecule type" value="Genomic_DNA"/>
</dbReference>
<reference evidence="7 8" key="1">
    <citation type="submission" date="2015-10" db="EMBL/GenBank/DDBJ databases">
        <title>Corynebacteirum lowii and Corynebacterium oculi species nova, derived from human clinical disease and and emended description of Corynebacterium mastiditis.</title>
        <authorList>
            <person name="Bernard K."/>
            <person name="Pacheco A.L."/>
            <person name="Mcdougall C."/>
            <person name="Burtx T."/>
            <person name="Weibe D."/>
            <person name="Tyler S."/>
            <person name="Olson A.B."/>
            <person name="Cnockaert M."/>
            <person name="Eguchi H."/>
            <person name="Kuwahara T."/>
            <person name="Nakayama-Imaohji H."/>
            <person name="Boudewijins M."/>
            <person name="Van Hoecke F."/>
            <person name="Bernier A.-M."/>
            <person name="Vandamme P."/>
        </authorList>
    </citation>
    <scope>NUCLEOTIDE SEQUENCE [LARGE SCALE GENOMIC DNA]</scope>
    <source>
        <strain evidence="7 8">NML 130210</strain>
    </source>
</reference>
<keyword evidence="2 5" id="KW-0812">Transmembrane</keyword>
<dbReference type="GO" id="GO:0005886">
    <property type="term" value="C:plasma membrane"/>
    <property type="evidence" value="ECO:0007669"/>
    <property type="project" value="TreeGrafter"/>
</dbReference>
<keyword evidence="8" id="KW-1185">Reference proteome</keyword>
<dbReference type="AlphaFoldDB" id="A0A0Q1DZ97"/>
<comment type="subcellular location">
    <subcellularLocation>
        <location evidence="1">Membrane</location>
        <topology evidence="1">Multi-pass membrane protein</topology>
    </subcellularLocation>
</comment>
<feature type="transmembrane region" description="Helical" evidence="5">
    <location>
        <begin position="44"/>
        <end position="63"/>
    </location>
</feature>
<keyword evidence="3 5" id="KW-1133">Transmembrane helix</keyword>
<dbReference type="SUPFAM" id="SSF141322">
    <property type="entry name" value="NfeD domain-like"/>
    <property type="match status" value="1"/>
</dbReference>
<dbReference type="PANTHER" id="PTHR33507">
    <property type="entry name" value="INNER MEMBRANE PROTEIN YBBJ"/>
    <property type="match status" value="1"/>
</dbReference>
<dbReference type="InterPro" id="IPR002810">
    <property type="entry name" value="NfeD-like_C"/>
</dbReference>
<name>A0A0Q1DZ97_9CORY</name>
<evidence type="ECO:0000256" key="4">
    <source>
        <dbReference type="ARBA" id="ARBA00023136"/>
    </source>
</evidence>
<dbReference type="PANTHER" id="PTHR33507:SF3">
    <property type="entry name" value="INNER MEMBRANE PROTEIN YBBJ"/>
    <property type="match status" value="1"/>
</dbReference>
<dbReference type="Pfam" id="PF01957">
    <property type="entry name" value="NfeD"/>
    <property type="match status" value="1"/>
</dbReference>
<dbReference type="Proteomes" id="UP000050517">
    <property type="component" value="Unassembled WGS sequence"/>
</dbReference>
<evidence type="ECO:0000313" key="8">
    <source>
        <dbReference type="Proteomes" id="UP000050517"/>
    </source>
</evidence>
<proteinExistence type="predicted"/>
<evidence type="ECO:0000256" key="5">
    <source>
        <dbReference type="SAM" id="Phobius"/>
    </source>
</evidence>
<organism evidence="7 8">
    <name type="scientific">Corynebacterium oculi</name>
    <dbReference type="NCBI Taxonomy" id="1544416"/>
    <lineage>
        <taxon>Bacteria</taxon>
        <taxon>Bacillati</taxon>
        <taxon>Actinomycetota</taxon>
        <taxon>Actinomycetes</taxon>
        <taxon>Mycobacteriales</taxon>
        <taxon>Corynebacteriaceae</taxon>
        <taxon>Corynebacterium</taxon>
    </lineage>
</organism>
<dbReference type="Gene3D" id="2.40.50.140">
    <property type="entry name" value="Nucleic acid-binding proteins"/>
    <property type="match status" value="1"/>
</dbReference>
<protein>
    <recommendedName>
        <fullName evidence="6">NfeD-like C-terminal domain-containing protein</fullName>
    </recommendedName>
</protein>
<dbReference type="InterPro" id="IPR052165">
    <property type="entry name" value="Membrane_assoc_protease"/>
</dbReference>
<comment type="caution">
    <text evidence="7">The sequence shown here is derived from an EMBL/GenBank/DDBJ whole genome shotgun (WGS) entry which is preliminary data.</text>
</comment>
<evidence type="ECO:0000256" key="2">
    <source>
        <dbReference type="ARBA" id="ARBA00022692"/>
    </source>
</evidence>
<evidence type="ECO:0000256" key="3">
    <source>
        <dbReference type="ARBA" id="ARBA00022989"/>
    </source>
</evidence>
<accession>A0A0Q1DZ97</accession>
<evidence type="ECO:0000313" key="7">
    <source>
        <dbReference type="EMBL" id="KQB85574.1"/>
    </source>
</evidence>
<dbReference type="PATRIC" id="fig|1544416.3.peg.722"/>
<evidence type="ECO:0000256" key="1">
    <source>
        <dbReference type="ARBA" id="ARBA00004141"/>
    </source>
</evidence>